<sequence length="256" mass="27223">MASNFSTIGLAIDSMKDMEALLKRVTPLAERLPTPAGAYLRWSDPSGAELWIQVDGGNELTGFSPHYAGLSNINVGLTARLPAAAPSSLDGAFQGWADPSGGEADMGCYPFMFDAPDFRCHDGLKLPICLTVQVAAFAHDVRFFETVAAYDASETDDVKFASRSFIPSGLFTPSGESAVPPQARAMFVGHVIAADKKVNSLTRGAFYWALVETYGGTYDVVMDENLLPDVPRVGGVISGSFWLSGRIVAPGDETSG</sequence>
<evidence type="ECO:0008006" key="3">
    <source>
        <dbReference type="Google" id="ProtNLM"/>
    </source>
</evidence>
<keyword evidence="2" id="KW-1185">Reference proteome</keyword>
<dbReference type="EMBL" id="JABFDN010000001">
    <property type="protein sequence ID" value="NPU64009.1"/>
    <property type="molecule type" value="Genomic_DNA"/>
</dbReference>
<proteinExistence type="predicted"/>
<name>A0ABX2C6V2_9BRAD</name>
<dbReference type="Proteomes" id="UP000886476">
    <property type="component" value="Unassembled WGS sequence"/>
</dbReference>
<reference evidence="1" key="1">
    <citation type="submission" date="2020-05" db="EMBL/GenBank/DDBJ databases">
        <title>Nod-independent and nitrogen-fixing Bradyrhizobium aeschynomene sp. nov. isolated from nodules of Aeschynomene indica.</title>
        <authorList>
            <person name="Zhang Z."/>
        </authorList>
    </citation>
    <scope>NUCLEOTIDE SEQUENCE</scope>
    <source>
        <strain evidence="1">83012</strain>
    </source>
</reference>
<protein>
    <recommendedName>
        <fullName evidence="3">Bacteriophage protein</fullName>
    </recommendedName>
</protein>
<evidence type="ECO:0000313" key="1">
    <source>
        <dbReference type="EMBL" id="NPU64009.1"/>
    </source>
</evidence>
<evidence type="ECO:0000313" key="2">
    <source>
        <dbReference type="Proteomes" id="UP000886476"/>
    </source>
</evidence>
<gene>
    <name evidence="1" type="ORF">HL667_03260</name>
</gene>
<organism evidence="1 2">
    <name type="scientific">Bradyrhizobium aeschynomenes</name>
    <dbReference type="NCBI Taxonomy" id="2734909"/>
    <lineage>
        <taxon>Bacteria</taxon>
        <taxon>Pseudomonadati</taxon>
        <taxon>Pseudomonadota</taxon>
        <taxon>Alphaproteobacteria</taxon>
        <taxon>Hyphomicrobiales</taxon>
        <taxon>Nitrobacteraceae</taxon>
        <taxon>Bradyrhizobium</taxon>
    </lineage>
</organism>
<accession>A0ABX2C6V2</accession>
<dbReference type="RefSeq" id="WP_172108919.1">
    <property type="nucleotide sequence ID" value="NZ_JABFDM010000006.1"/>
</dbReference>
<comment type="caution">
    <text evidence="1">The sequence shown here is derived from an EMBL/GenBank/DDBJ whole genome shotgun (WGS) entry which is preliminary data.</text>
</comment>